<evidence type="ECO:0000313" key="1">
    <source>
        <dbReference type="EMBL" id="CAL1240669.1"/>
    </source>
</evidence>
<dbReference type="EMBL" id="OZ026884">
    <property type="protein sequence ID" value="CAL1240669.1"/>
    <property type="molecule type" value="Genomic_DNA"/>
</dbReference>
<reference evidence="1 2" key="1">
    <citation type="submission" date="2024-04" db="EMBL/GenBank/DDBJ databases">
        <authorList>
            <person name="Cremers G."/>
        </authorList>
    </citation>
    <scope>NUCLEOTIDE SEQUENCE [LARGE SCALE GENOMIC DNA]</scope>
    <source>
        <strain evidence="1">MeCH1-AG</strain>
    </source>
</reference>
<sequence length="204" mass="23829">MTDAIAIRRFTGRDPELRAHVPDLARLRIEVFRDFPYLYDGTPEYEEKYLKTYTDCADSVVVLVLDGDRVVGATTGLPLDAETEEFKKPFLAHGYDPARIFYCGESVLLKEYRGRGIYPRFFAEREGHARALGRFDWCSFCCVQRPADHPRRPPDYQPLDPVWSKFGYVKHPELVTTYTWKDLDEDHESPKPMVFWLKSLREGR</sequence>
<dbReference type="SUPFAM" id="SSF55729">
    <property type="entry name" value="Acyl-CoA N-acyltransferases (Nat)"/>
    <property type="match status" value="1"/>
</dbReference>
<organism evidence="1 2">
    <name type="scientific">Candidatus Methylocalor cossyra</name>
    <dbReference type="NCBI Taxonomy" id="3108543"/>
    <lineage>
        <taxon>Bacteria</taxon>
        <taxon>Pseudomonadati</taxon>
        <taxon>Pseudomonadota</taxon>
        <taxon>Gammaproteobacteria</taxon>
        <taxon>Methylococcales</taxon>
        <taxon>Methylococcaceae</taxon>
        <taxon>Candidatus Methylocalor</taxon>
    </lineage>
</organism>
<evidence type="ECO:0000313" key="2">
    <source>
        <dbReference type="Proteomes" id="UP001497493"/>
    </source>
</evidence>
<keyword evidence="2" id="KW-1185">Reference proteome</keyword>
<dbReference type="Gene3D" id="3.40.630.30">
    <property type="match status" value="1"/>
</dbReference>
<dbReference type="RefSeq" id="WP_348757252.1">
    <property type="nucleotide sequence ID" value="NZ_OZ026884.1"/>
</dbReference>
<proteinExistence type="predicted"/>
<name>A0ABP1C8R7_9GAMM</name>
<dbReference type="Proteomes" id="UP001497493">
    <property type="component" value="Chromosome"/>
</dbReference>
<protein>
    <submittedName>
        <fullName evidence="1">N-acetyltransferase</fullName>
    </submittedName>
</protein>
<accession>A0ABP1C8R7</accession>
<dbReference type="InterPro" id="IPR016181">
    <property type="entry name" value="Acyl_CoA_acyltransferase"/>
</dbReference>
<gene>
    <name evidence="1" type="ORF">MECH1_V1_1893</name>
</gene>